<name>A0ABN0PGE1_STASI</name>
<comment type="similarity">
    <text evidence="1">Belongs to the TRAP family.</text>
</comment>
<evidence type="ECO:0000256" key="2">
    <source>
        <dbReference type="ARBA" id="ARBA00018486"/>
    </source>
</evidence>
<dbReference type="SUPFAM" id="SSF54909">
    <property type="entry name" value="Dimeric alpha+beta barrel"/>
    <property type="match status" value="1"/>
</dbReference>
<dbReference type="Proteomes" id="UP000017131">
    <property type="component" value="Unassembled WGS sequence"/>
</dbReference>
<dbReference type="InterPro" id="IPR011008">
    <property type="entry name" value="Dimeric_a/b-barrel"/>
</dbReference>
<evidence type="ECO:0000256" key="1">
    <source>
        <dbReference type="ARBA" id="ARBA00009267"/>
    </source>
</evidence>
<dbReference type="Gene3D" id="3.30.70.100">
    <property type="match status" value="1"/>
</dbReference>
<dbReference type="Pfam" id="PF03992">
    <property type="entry name" value="ABM"/>
    <property type="match status" value="1"/>
</dbReference>
<dbReference type="InterPro" id="IPR050744">
    <property type="entry name" value="AI-2_Isomerase_LsrG"/>
</dbReference>
<evidence type="ECO:0000256" key="3">
    <source>
        <dbReference type="ARBA" id="ARBA00032861"/>
    </source>
</evidence>
<dbReference type="PROSITE" id="PS51725">
    <property type="entry name" value="ABM"/>
    <property type="match status" value="1"/>
</dbReference>
<dbReference type="PANTHER" id="PTHR33336">
    <property type="entry name" value="QUINOL MONOOXYGENASE YGIN-RELATED"/>
    <property type="match status" value="1"/>
</dbReference>
<dbReference type="PANTHER" id="PTHR33336:SF15">
    <property type="entry name" value="ABM DOMAIN-CONTAINING PROTEIN"/>
    <property type="match status" value="1"/>
</dbReference>
<organism evidence="5 6">
    <name type="scientific">Staphylococcus simulans UMC-CNS-990</name>
    <dbReference type="NCBI Taxonomy" id="1405498"/>
    <lineage>
        <taxon>Bacteria</taxon>
        <taxon>Bacillati</taxon>
        <taxon>Bacillota</taxon>
        <taxon>Bacilli</taxon>
        <taxon>Bacillales</taxon>
        <taxon>Staphylococcaceae</taxon>
        <taxon>Staphylococcus</taxon>
    </lineage>
</organism>
<gene>
    <name evidence="5" type="ORF">SSIM_03105</name>
</gene>
<evidence type="ECO:0000259" key="4">
    <source>
        <dbReference type="PROSITE" id="PS51725"/>
    </source>
</evidence>
<comment type="caution">
    <text evidence="5">The sequence shown here is derived from an EMBL/GenBank/DDBJ whole genome shotgun (WGS) entry which is preliminary data.</text>
</comment>
<dbReference type="GeneID" id="77330740"/>
<evidence type="ECO:0000313" key="5">
    <source>
        <dbReference type="EMBL" id="ERS94462.1"/>
    </source>
</evidence>
<dbReference type="InterPro" id="IPR007138">
    <property type="entry name" value="ABM_dom"/>
</dbReference>
<sequence length="100" mass="11649">MITVIVKTKVNDMNYDKYTQLMGQLVAASQAEASNISYEHYENANIPNAFAIIEQWSCEEGFENHKKSDHFQVYWQEIVQLCLDEPEIIVFDNQETLTEN</sequence>
<dbReference type="RefSeq" id="WP_002479797.1">
    <property type="nucleotide sequence ID" value="NZ_AXDY01000002.1"/>
</dbReference>
<proteinExistence type="inferred from homology"/>
<evidence type="ECO:0000313" key="6">
    <source>
        <dbReference type="Proteomes" id="UP000017131"/>
    </source>
</evidence>
<reference evidence="5 6" key="1">
    <citation type="journal article" date="2013" name="Genome Announc.">
        <title>Draft Genome Sequence of Staphylococcus simulans UMC-CNS-990, Isolated from a Case of Chronic Bovine Mastitis.</title>
        <authorList>
            <person name="Calcutt M.J."/>
            <person name="Foecking M.F."/>
            <person name="Hsieh H.Y."/>
            <person name="Perry J."/>
            <person name="Stewart G.C."/>
            <person name="Middleton J.R."/>
        </authorList>
    </citation>
    <scope>NUCLEOTIDE SEQUENCE [LARGE SCALE GENOMIC DNA]</scope>
    <source>
        <strain evidence="5 6">UMC-CNS-990</strain>
    </source>
</reference>
<keyword evidence="6" id="KW-1185">Reference proteome</keyword>
<dbReference type="EMBL" id="AXDY01000002">
    <property type="protein sequence ID" value="ERS94462.1"/>
    <property type="molecule type" value="Genomic_DNA"/>
</dbReference>
<feature type="domain" description="ABM" evidence="4">
    <location>
        <begin position="2"/>
        <end position="91"/>
    </location>
</feature>
<protein>
    <recommendedName>
        <fullName evidence="2">Signal transduction protein TRAP</fullName>
    </recommendedName>
    <alternativeName>
        <fullName evidence="3">Target of RNAIII-activating protein</fullName>
    </alternativeName>
</protein>
<accession>A0ABN0PGE1</accession>